<keyword evidence="3" id="KW-1185">Reference proteome</keyword>
<proteinExistence type="predicted"/>
<name>A0ABV4CB44_9PSEU</name>
<dbReference type="InterPro" id="IPR027304">
    <property type="entry name" value="Trigger_fact/SurA_dom_sf"/>
</dbReference>
<dbReference type="PROSITE" id="PS51257">
    <property type="entry name" value="PROKAR_LIPOPROTEIN"/>
    <property type="match status" value="1"/>
</dbReference>
<dbReference type="RefSeq" id="WP_345355925.1">
    <property type="nucleotide sequence ID" value="NZ_BAABII010000002.1"/>
</dbReference>
<feature type="signal peptide" evidence="1">
    <location>
        <begin position="1"/>
        <end position="27"/>
    </location>
</feature>
<sequence length="304" mass="32429">MPRRGRLLALLATAGALLVGCSGPSHAGAAAIIGDTRIPVSDVQSWMDEVMRKEPAATAQLQQQDQLDDLGRQLASQLVVQELAAHAAREESLAVTPEQVNARIDRMGGPRAATEGGIYTEGNVRDAVRAQLLATELGRKYFDRLAVTIDYTQATTRADAQRKAERMAEGPEQATALVAADRRTGVPAVADQRLRAADSPQLAAMTPLFGAEPGTVLAFEPEPNSGQWLIARIDHRSTEATGPPSGADDQLLQQFGFNLLGHTAQRAGLELSPRYGVWDAIALTAAPGEGQTTGWRIEPADRQS</sequence>
<feature type="chain" id="PRO_5046554641" evidence="1">
    <location>
        <begin position="28"/>
        <end position="304"/>
    </location>
</feature>
<dbReference type="SUPFAM" id="SSF109998">
    <property type="entry name" value="Triger factor/SurA peptide-binding domain-like"/>
    <property type="match status" value="1"/>
</dbReference>
<reference evidence="2 3" key="1">
    <citation type="submission" date="2024-08" db="EMBL/GenBank/DDBJ databases">
        <title>Genome mining of Saccharopolyspora cebuensis PGLac3 from Nigerian medicinal plant.</title>
        <authorList>
            <person name="Ezeobiora C.E."/>
            <person name="Igbokwe N.H."/>
            <person name="Amin D.H."/>
            <person name="Mendie U.E."/>
        </authorList>
    </citation>
    <scope>NUCLEOTIDE SEQUENCE [LARGE SCALE GENOMIC DNA]</scope>
    <source>
        <strain evidence="2 3">PGLac3</strain>
    </source>
</reference>
<evidence type="ECO:0000313" key="2">
    <source>
        <dbReference type="EMBL" id="MEY8038330.1"/>
    </source>
</evidence>
<evidence type="ECO:0000256" key="1">
    <source>
        <dbReference type="SAM" id="SignalP"/>
    </source>
</evidence>
<dbReference type="Pfam" id="PF13624">
    <property type="entry name" value="SurA_N_3"/>
    <property type="match status" value="1"/>
</dbReference>
<protein>
    <submittedName>
        <fullName evidence="2">SurA N-terminal domain-containing protein</fullName>
    </submittedName>
</protein>
<gene>
    <name evidence="2" type="ORF">AB8O55_02875</name>
</gene>
<comment type="caution">
    <text evidence="2">The sequence shown here is derived from an EMBL/GenBank/DDBJ whole genome shotgun (WGS) entry which is preliminary data.</text>
</comment>
<evidence type="ECO:0000313" key="3">
    <source>
        <dbReference type="Proteomes" id="UP001564626"/>
    </source>
</evidence>
<dbReference type="EMBL" id="JBGEHV010000003">
    <property type="protein sequence ID" value="MEY8038330.1"/>
    <property type="molecule type" value="Genomic_DNA"/>
</dbReference>
<accession>A0ABV4CB44</accession>
<dbReference type="Proteomes" id="UP001564626">
    <property type="component" value="Unassembled WGS sequence"/>
</dbReference>
<dbReference type="Gene3D" id="1.10.4030.10">
    <property type="entry name" value="Porin chaperone SurA, peptide-binding domain"/>
    <property type="match status" value="1"/>
</dbReference>
<keyword evidence="1" id="KW-0732">Signal</keyword>
<organism evidence="2 3">
    <name type="scientific">Saccharopolyspora cebuensis</name>
    <dbReference type="NCBI Taxonomy" id="418759"/>
    <lineage>
        <taxon>Bacteria</taxon>
        <taxon>Bacillati</taxon>
        <taxon>Actinomycetota</taxon>
        <taxon>Actinomycetes</taxon>
        <taxon>Pseudonocardiales</taxon>
        <taxon>Pseudonocardiaceae</taxon>
        <taxon>Saccharopolyspora</taxon>
    </lineage>
</organism>